<evidence type="ECO:0000313" key="2">
    <source>
        <dbReference type="Proteomes" id="UP000248886"/>
    </source>
</evidence>
<sequence>MASRQEKGDFRRGVRCFGAEMRRYGGPGFVRTVLAIIGFSIAGGRSGYFRGNKCRSAGKWSMVFYAKNTHRWFYIFKN</sequence>
<protein>
    <submittedName>
        <fullName evidence="1">Uncharacterized protein</fullName>
    </submittedName>
</protein>
<comment type="caution">
    <text evidence="1">The sequence shown here is derived from an EMBL/GenBank/DDBJ whole genome shotgun (WGS) entry which is preliminary data.</text>
</comment>
<dbReference type="Proteomes" id="UP000248886">
    <property type="component" value="Unassembled WGS sequence"/>
</dbReference>
<dbReference type="AlphaFoldDB" id="A0A2W1KKC7"/>
<gene>
    <name evidence="1" type="ORF">DN052_04510</name>
</gene>
<dbReference type="EMBL" id="QKQP01000001">
    <property type="protein sequence ID" value="PZD82294.1"/>
    <property type="molecule type" value="Genomic_DNA"/>
</dbReference>
<proteinExistence type="predicted"/>
<organism evidence="1 2">
    <name type="scientific">Acidithiobacillus ferrooxidans</name>
    <name type="common">Thiobacillus ferrooxidans</name>
    <dbReference type="NCBI Taxonomy" id="920"/>
    <lineage>
        <taxon>Bacteria</taxon>
        <taxon>Pseudomonadati</taxon>
        <taxon>Pseudomonadota</taxon>
        <taxon>Acidithiobacillia</taxon>
        <taxon>Acidithiobacillales</taxon>
        <taxon>Acidithiobacillaceae</taxon>
        <taxon>Acidithiobacillus</taxon>
    </lineage>
</organism>
<accession>A0A2W1KKC7</accession>
<reference evidence="1 2" key="1">
    <citation type="submission" date="2018-06" db="EMBL/GenBank/DDBJ databases">
        <title>Draft sequence of Acidithiobacillus ferrooxidans CCM 4253.</title>
        <authorList>
            <person name="Moya-Beltran A."/>
            <person name="Castro M."/>
            <person name="Covarrubias P.C."/>
            <person name="Issotta F."/>
            <person name="Janiczek O."/>
            <person name="Mandl M."/>
            <person name="Kucera J."/>
            <person name="Quatrini R."/>
        </authorList>
    </citation>
    <scope>NUCLEOTIDE SEQUENCE [LARGE SCALE GENOMIC DNA]</scope>
    <source>
        <strain evidence="1 2">CCM 4253</strain>
    </source>
</reference>
<evidence type="ECO:0000313" key="1">
    <source>
        <dbReference type="EMBL" id="PZD82294.1"/>
    </source>
</evidence>
<name>A0A2W1KKC7_ACIFR</name>